<evidence type="ECO:0000256" key="5">
    <source>
        <dbReference type="ARBA" id="ARBA00023242"/>
    </source>
</evidence>
<dbReference type="PANTHER" id="PTHR12585:SF69">
    <property type="entry name" value="FI11703P"/>
    <property type="match status" value="1"/>
</dbReference>
<evidence type="ECO:0000256" key="2">
    <source>
        <dbReference type="ARBA" id="ARBA00009870"/>
    </source>
</evidence>
<comment type="subcellular location">
    <subcellularLocation>
        <location evidence="1">Nucleus</location>
    </subcellularLocation>
</comment>
<comment type="caution">
    <text evidence="8">The sequence shown here is derived from an EMBL/GenBank/DDBJ whole genome shotgun (WGS) entry which is preliminary data.</text>
</comment>
<evidence type="ECO:0000313" key="9">
    <source>
        <dbReference type="Proteomes" id="UP001642360"/>
    </source>
</evidence>
<keyword evidence="3" id="KW-0498">Mitosis</keyword>
<keyword evidence="5" id="KW-0539">Nucleus</keyword>
<dbReference type="PANTHER" id="PTHR12585">
    <property type="entry name" value="SCC1 / RAD21 FAMILY MEMBER"/>
    <property type="match status" value="1"/>
</dbReference>
<dbReference type="Proteomes" id="UP001642360">
    <property type="component" value="Unassembled WGS sequence"/>
</dbReference>
<protein>
    <recommendedName>
        <fullName evidence="7">Rad21/Rec8-like protein C-terminal eukaryotic domain-containing protein</fullName>
    </recommendedName>
</protein>
<evidence type="ECO:0000259" key="7">
    <source>
        <dbReference type="Pfam" id="PF04824"/>
    </source>
</evidence>
<feature type="domain" description="Rad21/Rec8-like protein C-terminal eukaryotic" evidence="7">
    <location>
        <begin position="50"/>
        <end position="95"/>
    </location>
</feature>
<evidence type="ECO:0000256" key="6">
    <source>
        <dbReference type="ARBA" id="ARBA00064543"/>
    </source>
</evidence>
<dbReference type="InterPro" id="IPR023093">
    <property type="entry name" value="ScpA-like_C"/>
</dbReference>
<dbReference type="GO" id="GO:0007059">
    <property type="term" value="P:chromosome segregation"/>
    <property type="evidence" value="ECO:0007669"/>
    <property type="project" value="UniProtKB-KW"/>
</dbReference>
<reference evidence="8 9" key="1">
    <citation type="submission" date="2024-02" db="EMBL/GenBank/DDBJ databases">
        <authorList>
            <person name="Vignale AGUSTIN F."/>
            <person name="Sosa J E."/>
            <person name="Modenutti C."/>
        </authorList>
    </citation>
    <scope>NUCLEOTIDE SEQUENCE [LARGE SCALE GENOMIC DNA]</scope>
</reference>
<gene>
    <name evidence="8" type="ORF">ILEXP_LOCUS23215</name>
</gene>
<dbReference type="EMBL" id="CAUOFW020002597">
    <property type="protein sequence ID" value="CAK9154860.1"/>
    <property type="molecule type" value="Genomic_DNA"/>
</dbReference>
<dbReference type="SUPFAM" id="SSF46785">
    <property type="entry name" value="Winged helix' DNA-binding domain"/>
    <property type="match status" value="1"/>
</dbReference>
<dbReference type="AlphaFoldDB" id="A0ABC8SGB7"/>
<dbReference type="FunFam" id="1.10.10.580:FF:000002">
    <property type="entry name" value="Sister chromatid cohesion 1 protein 4"/>
    <property type="match status" value="1"/>
</dbReference>
<proteinExistence type="inferred from homology"/>
<comment type="subunit">
    <text evidence="6">Component of the cohesin complex.</text>
</comment>
<evidence type="ECO:0000256" key="1">
    <source>
        <dbReference type="ARBA" id="ARBA00004123"/>
    </source>
</evidence>
<evidence type="ECO:0000313" key="8">
    <source>
        <dbReference type="EMBL" id="CAK9154860.1"/>
    </source>
</evidence>
<accession>A0ABC8SGB7</accession>
<keyword evidence="3" id="KW-0131">Cell cycle</keyword>
<keyword evidence="9" id="KW-1185">Reference proteome</keyword>
<keyword evidence="4" id="KW-0159">Chromosome partition</keyword>
<dbReference type="InterPro" id="IPR039781">
    <property type="entry name" value="Rad21/Rec8-like"/>
</dbReference>
<dbReference type="GO" id="GO:0005634">
    <property type="term" value="C:nucleus"/>
    <property type="evidence" value="ECO:0007669"/>
    <property type="project" value="UniProtKB-SubCell"/>
</dbReference>
<keyword evidence="3" id="KW-0132">Cell division</keyword>
<dbReference type="Gene3D" id="1.10.10.580">
    <property type="entry name" value="Structural maintenance of chromosome 1. Chain E"/>
    <property type="match status" value="1"/>
</dbReference>
<organism evidence="8 9">
    <name type="scientific">Ilex paraguariensis</name>
    <name type="common">yerba mate</name>
    <dbReference type="NCBI Taxonomy" id="185542"/>
    <lineage>
        <taxon>Eukaryota</taxon>
        <taxon>Viridiplantae</taxon>
        <taxon>Streptophyta</taxon>
        <taxon>Embryophyta</taxon>
        <taxon>Tracheophyta</taxon>
        <taxon>Spermatophyta</taxon>
        <taxon>Magnoliopsida</taxon>
        <taxon>eudicotyledons</taxon>
        <taxon>Gunneridae</taxon>
        <taxon>Pentapetalae</taxon>
        <taxon>asterids</taxon>
        <taxon>campanulids</taxon>
        <taxon>Aquifoliales</taxon>
        <taxon>Aquifoliaceae</taxon>
        <taxon>Ilex</taxon>
    </lineage>
</organism>
<dbReference type="InterPro" id="IPR036390">
    <property type="entry name" value="WH_DNA-bd_sf"/>
</dbReference>
<evidence type="ECO:0000256" key="4">
    <source>
        <dbReference type="ARBA" id="ARBA00022829"/>
    </source>
</evidence>
<dbReference type="Pfam" id="PF04824">
    <property type="entry name" value="Rad21_Rec8"/>
    <property type="match status" value="1"/>
</dbReference>
<sequence>MRRKSKLQASLLDVRVHVESNNPKRPAVAKYLQNLFDLEAERGRKVLPVDNLLVGKTRKEASRMFFEALVLKTRDYIHVEQENPFDTINIKPGVKLLKSCF</sequence>
<name>A0ABC8SGB7_9AQUA</name>
<evidence type="ECO:0000256" key="3">
    <source>
        <dbReference type="ARBA" id="ARBA00022776"/>
    </source>
</evidence>
<dbReference type="InterPro" id="IPR006909">
    <property type="entry name" value="Rad21/Rec8_C_eu"/>
</dbReference>
<comment type="similarity">
    <text evidence="2">Belongs to the rad21 family.</text>
</comment>